<dbReference type="Proteomes" id="UP000027265">
    <property type="component" value="Unassembled WGS sequence"/>
</dbReference>
<proteinExistence type="predicted"/>
<protein>
    <submittedName>
        <fullName evidence="1">Uncharacterized protein</fullName>
    </submittedName>
</protein>
<dbReference type="EMBL" id="KL197710">
    <property type="protein sequence ID" value="KDQ63846.1"/>
    <property type="molecule type" value="Genomic_DNA"/>
</dbReference>
<sequence>MAAIPSWVTRCTFAQIRLEETPMDLTSTIKVDQWDLSRVILANLRTLGWVSEAKGTIVCTGRYQWRNA</sequence>
<gene>
    <name evidence="1" type="ORF">JAAARDRAFT_29893</name>
</gene>
<evidence type="ECO:0000313" key="1">
    <source>
        <dbReference type="EMBL" id="KDQ63846.1"/>
    </source>
</evidence>
<dbReference type="HOGENOM" id="CLU_2794289_0_0_1"/>
<accession>A0A067QMI8</accession>
<name>A0A067QMI8_9AGAM</name>
<organism evidence="1 2">
    <name type="scientific">Jaapia argillacea MUCL 33604</name>
    <dbReference type="NCBI Taxonomy" id="933084"/>
    <lineage>
        <taxon>Eukaryota</taxon>
        <taxon>Fungi</taxon>
        <taxon>Dikarya</taxon>
        <taxon>Basidiomycota</taxon>
        <taxon>Agaricomycotina</taxon>
        <taxon>Agaricomycetes</taxon>
        <taxon>Agaricomycetidae</taxon>
        <taxon>Jaapiales</taxon>
        <taxon>Jaapiaceae</taxon>
        <taxon>Jaapia</taxon>
    </lineage>
</organism>
<dbReference type="InParanoid" id="A0A067QMI8"/>
<dbReference type="AlphaFoldDB" id="A0A067QMI8"/>
<reference evidence="2" key="1">
    <citation type="journal article" date="2014" name="Proc. Natl. Acad. Sci. U.S.A.">
        <title>Extensive sampling of basidiomycete genomes demonstrates inadequacy of the white-rot/brown-rot paradigm for wood decay fungi.</title>
        <authorList>
            <person name="Riley R."/>
            <person name="Salamov A.A."/>
            <person name="Brown D.W."/>
            <person name="Nagy L.G."/>
            <person name="Floudas D."/>
            <person name="Held B.W."/>
            <person name="Levasseur A."/>
            <person name="Lombard V."/>
            <person name="Morin E."/>
            <person name="Otillar R."/>
            <person name="Lindquist E.A."/>
            <person name="Sun H."/>
            <person name="LaButti K.M."/>
            <person name="Schmutz J."/>
            <person name="Jabbour D."/>
            <person name="Luo H."/>
            <person name="Baker S.E."/>
            <person name="Pisabarro A.G."/>
            <person name="Walton J.D."/>
            <person name="Blanchette R.A."/>
            <person name="Henrissat B."/>
            <person name="Martin F."/>
            <person name="Cullen D."/>
            <person name="Hibbett D.S."/>
            <person name="Grigoriev I.V."/>
        </authorList>
    </citation>
    <scope>NUCLEOTIDE SEQUENCE [LARGE SCALE GENOMIC DNA]</scope>
    <source>
        <strain evidence="2">MUCL 33604</strain>
    </source>
</reference>
<evidence type="ECO:0000313" key="2">
    <source>
        <dbReference type="Proteomes" id="UP000027265"/>
    </source>
</evidence>
<keyword evidence="2" id="KW-1185">Reference proteome</keyword>